<evidence type="ECO:0000313" key="4">
    <source>
        <dbReference type="Proteomes" id="UP000219612"/>
    </source>
</evidence>
<keyword evidence="1" id="KW-0732">Signal</keyword>
<feature type="chain" id="PRO_5012809246" evidence="1">
    <location>
        <begin position="25"/>
        <end position="170"/>
    </location>
</feature>
<dbReference type="Proteomes" id="UP000219612">
    <property type="component" value="Unassembled WGS sequence"/>
</dbReference>
<proteinExistence type="predicted"/>
<keyword evidence="4" id="KW-1185">Reference proteome</keyword>
<dbReference type="InterPro" id="IPR025419">
    <property type="entry name" value="DUF4142"/>
</dbReference>
<evidence type="ECO:0000313" key="3">
    <source>
        <dbReference type="EMBL" id="SNY44408.1"/>
    </source>
</evidence>
<organism evidence="3 4">
    <name type="scientific">Paractinoplanes atraurantiacus</name>
    <dbReference type="NCBI Taxonomy" id="1036182"/>
    <lineage>
        <taxon>Bacteria</taxon>
        <taxon>Bacillati</taxon>
        <taxon>Actinomycetota</taxon>
        <taxon>Actinomycetes</taxon>
        <taxon>Micromonosporales</taxon>
        <taxon>Micromonosporaceae</taxon>
        <taxon>Paractinoplanes</taxon>
    </lineage>
</organism>
<gene>
    <name evidence="3" type="ORF">SAMN05421748_10768</name>
</gene>
<dbReference type="Gene3D" id="1.20.1260.10">
    <property type="match status" value="1"/>
</dbReference>
<reference evidence="3 4" key="1">
    <citation type="submission" date="2017-09" db="EMBL/GenBank/DDBJ databases">
        <authorList>
            <person name="Ehlers B."/>
            <person name="Leendertz F.H."/>
        </authorList>
    </citation>
    <scope>NUCLEOTIDE SEQUENCE [LARGE SCALE GENOMIC DNA]</scope>
    <source>
        <strain evidence="3 4">CGMCC 4.6857</strain>
    </source>
</reference>
<dbReference type="PANTHER" id="PTHR38593">
    <property type="entry name" value="BLR2558 PROTEIN"/>
    <property type="match status" value="1"/>
</dbReference>
<dbReference type="InterPro" id="IPR012347">
    <property type="entry name" value="Ferritin-like"/>
</dbReference>
<evidence type="ECO:0000256" key="1">
    <source>
        <dbReference type="SAM" id="SignalP"/>
    </source>
</evidence>
<dbReference type="OrthoDB" id="3405189at2"/>
<feature type="domain" description="DUF4142" evidence="2">
    <location>
        <begin position="29"/>
        <end position="160"/>
    </location>
</feature>
<sequence>MLKYLTAVAAAAGLLVAPARPASAAPSLQDISFLYAAHEAHLFEIAGGRIAETRAATPEVRALGTRFVRDHTAMDRTLTATAGRLGVLLPSEPNAAQRSRIAQYETYDPARFDVVWVLTQLLGHQTAVADGRREIRDGAEPSVVKLAQDAAPVVAGHHQTLISVRKQLQS</sequence>
<protein>
    <submittedName>
        <fullName evidence="3">Putative membrane protein</fullName>
    </submittedName>
</protein>
<dbReference type="AlphaFoldDB" id="A0A285I8X2"/>
<dbReference type="PANTHER" id="PTHR38593:SF1">
    <property type="entry name" value="BLR2558 PROTEIN"/>
    <property type="match status" value="1"/>
</dbReference>
<name>A0A285I8X2_9ACTN</name>
<dbReference type="RefSeq" id="WP_097321263.1">
    <property type="nucleotide sequence ID" value="NZ_OBDY01000007.1"/>
</dbReference>
<accession>A0A285I8X2</accession>
<evidence type="ECO:0000259" key="2">
    <source>
        <dbReference type="Pfam" id="PF13628"/>
    </source>
</evidence>
<dbReference type="EMBL" id="OBDY01000007">
    <property type="protein sequence ID" value="SNY44408.1"/>
    <property type="molecule type" value="Genomic_DNA"/>
</dbReference>
<feature type="signal peptide" evidence="1">
    <location>
        <begin position="1"/>
        <end position="24"/>
    </location>
</feature>
<dbReference type="Pfam" id="PF13628">
    <property type="entry name" value="DUF4142"/>
    <property type="match status" value="1"/>
</dbReference>